<feature type="non-terminal residue" evidence="1">
    <location>
        <position position="1"/>
    </location>
</feature>
<reference evidence="1 2" key="2">
    <citation type="journal article" date="2017" name="Front. Plant Sci.">
        <title>Gene Classification and Mining of Molecular Markers Useful in Red Clover (Trifolium pratense) Breeding.</title>
        <authorList>
            <person name="Istvanek J."/>
            <person name="Dluhosova J."/>
            <person name="Dluhos P."/>
            <person name="Patkova L."/>
            <person name="Nedelnik J."/>
            <person name="Repkova J."/>
        </authorList>
    </citation>
    <scope>NUCLEOTIDE SEQUENCE [LARGE SCALE GENOMIC DNA]</scope>
    <source>
        <strain evidence="2">cv. Tatra</strain>
        <tissue evidence="1">Young leaves</tissue>
    </source>
</reference>
<dbReference type="Proteomes" id="UP000236291">
    <property type="component" value="Unassembled WGS sequence"/>
</dbReference>
<reference evidence="1 2" key="1">
    <citation type="journal article" date="2014" name="Am. J. Bot.">
        <title>Genome assembly and annotation for red clover (Trifolium pratense; Fabaceae).</title>
        <authorList>
            <person name="Istvanek J."/>
            <person name="Jaros M."/>
            <person name="Krenek A."/>
            <person name="Repkova J."/>
        </authorList>
    </citation>
    <scope>NUCLEOTIDE SEQUENCE [LARGE SCALE GENOMIC DNA]</scope>
    <source>
        <strain evidence="2">cv. Tatra</strain>
        <tissue evidence="1">Young leaves</tissue>
    </source>
</reference>
<protein>
    <submittedName>
        <fullName evidence="1">Uncharacterized protein</fullName>
    </submittedName>
</protein>
<gene>
    <name evidence="1" type="ORF">L195_g060923</name>
</gene>
<accession>A0A2K3K6Q6</accession>
<sequence>TSPIDGKWIGYGRYDAVNVS</sequence>
<comment type="caution">
    <text evidence="1">The sequence shown here is derived from an EMBL/GenBank/DDBJ whole genome shotgun (WGS) entry which is preliminary data.</text>
</comment>
<name>A0A2K3K6Q6_TRIPR</name>
<evidence type="ECO:0000313" key="2">
    <source>
        <dbReference type="Proteomes" id="UP000236291"/>
    </source>
</evidence>
<dbReference type="AlphaFoldDB" id="A0A2K3K6Q6"/>
<proteinExistence type="predicted"/>
<evidence type="ECO:0000313" key="1">
    <source>
        <dbReference type="EMBL" id="PNX61964.1"/>
    </source>
</evidence>
<organism evidence="1 2">
    <name type="scientific">Trifolium pratense</name>
    <name type="common">Red clover</name>
    <dbReference type="NCBI Taxonomy" id="57577"/>
    <lineage>
        <taxon>Eukaryota</taxon>
        <taxon>Viridiplantae</taxon>
        <taxon>Streptophyta</taxon>
        <taxon>Embryophyta</taxon>
        <taxon>Tracheophyta</taxon>
        <taxon>Spermatophyta</taxon>
        <taxon>Magnoliopsida</taxon>
        <taxon>eudicotyledons</taxon>
        <taxon>Gunneridae</taxon>
        <taxon>Pentapetalae</taxon>
        <taxon>rosids</taxon>
        <taxon>fabids</taxon>
        <taxon>Fabales</taxon>
        <taxon>Fabaceae</taxon>
        <taxon>Papilionoideae</taxon>
        <taxon>50 kb inversion clade</taxon>
        <taxon>NPAAA clade</taxon>
        <taxon>Hologalegina</taxon>
        <taxon>IRL clade</taxon>
        <taxon>Trifolieae</taxon>
        <taxon>Trifolium</taxon>
    </lineage>
</organism>
<dbReference type="EMBL" id="ASHM01144691">
    <property type="protein sequence ID" value="PNX61964.1"/>
    <property type="molecule type" value="Genomic_DNA"/>
</dbReference>